<feature type="domain" description="EamA" evidence="2">
    <location>
        <begin position="172"/>
        <end position="305"/>
    </location>
</feature>
<dbReference type="GO" id="GO:0016020">
    <property type="term" value="C:membrane"/>
    <property type="evidence" value="ECO:0007669"/>
    <property type="project" value="InterPro"/>
</dbReference>
<protein>
    <submittedName>
        <fullName evidence="3">EamA-like transporter family protein</fullName>
    </submittedName>
</protein>
<organism evidence="3 4">
    <name type="scientific">Pseudorhodobacter antarcticus</name>
    <dbReference type="NCBI Taxonomy" id="1077947"/>
    <lineage>
        <taxon>Bacteria</taxon>
        <taxon>Pseudomonadati</taxon>
        <taxon>Pseudomonadota</taxon>
        <taxon>Alphaproteobacteria</taxon>
        <taxon>Rhodobacterales</taxon>
        <taxon>Paracoccaceae</taxon>
        <taxon>Pseudorhodobacter</taxon>
    </lineage>
</organism>
<feature type="transmembrane region" description="Helical" evidence="1">
    <location>
        <begin position="27"/>
        <end position="45"/>
    </location>
</feature>
<feature type="transmembrane region" description="Helical" evidence="1">
    <location>
        <begin position="81"/>
        <end position="99"/>
    </location>
</feature>
<sequence length="309" mass="33706">MRGAGPPLRRVSDWIRALEGTTAGHDLALALALLAAVLHALFGALQKGKHDPWISRAAIDGCYGLIAAPFALFLVPWPEPHMWLIFAGAVVIHAVYKYLQAMTYSRGAYTVVYPVVRGTGPLFAVLGAMVVFDERFTFGQWVGLATLLAGIFGLAVYNLRYVVVARDTLVQALFYAVATGAFVALYTTYDAYGIRATYDPFTFLAWFFMFDGVFMPLVMRRQLAALAWHEVGPLLKRGLLGAFVAFFSFGSILMATRLDKVGEAAVLRETSTVFAALIGWLVLKERVTRVQLGLMALIAAGAVIVEVMG</sequence>
<dbReference type="PANTHER" id="PTHR22911">
    <property type="entry name" value="ACYL-MALONYL CONDENSING ENZYME-RELATED"/>
    <property type="match status" value="1"/>
</dbReference>
<dbReference type="STRING" id="1077947.SAMN05216227_100231"/>
<feature type="transmembrane region" description="Helical" evidence="1">
    <location>
        <begin position="111"/>
        <end position="132"/>
    </location>
</feature>
<dbReference type="Proteomes" id="UP000183002">
    <property type="component" value="Unassembled WGS sequence"/>
</dbReference>
<gene>
    <name evidence="3" type="ORF">SAMN05216227_100231</name>
</gene>
<name>A0A1H8AWZ0_9RHOB</name>
<dbReference type="Pfam" id="PF00892">
    <property type="entry name" value="EamA"/>
    <property type="match status" value="2"/>
</dbReference>
<evidence type="ECO:0000256" key="1">
    <source>
        <dbReference type="SAM" id="Phobius"/>
    </source>
</evidence>
<keyword evidence="4" id="KW-1185">Reference proteome</keyword>
<feature type="transmembrane region" description="Helical" evidence="1">
    <location>
        <begin position="169"/>
        <end position="189"/>
    </location>
</feature>
<evidence type="ECO:0000313" key="4">
    <source>
        <dbReference type="Proteomes" id="UP000183002"/>
    </source>
</evidence>
<feature type="transmembrane region" description="Helical" evidence="1">
    <location>
        <begin position="264"/>
        <end position="283"/>
    </location>
</feature>
<dbReference type="PANTHER" id="PTHR22911:SF137">
    <property type="entry name" value="SOLUTE CARRIER FAMILY 35 MEMBER G2-RELATED"/>
    <property type="match status" value="1"/>
</dbReference>
<accession>A0A1H8AWZ0</accession>
<proteinExistence type="predicted"/>
<keyword evidence="1" id="KW-0812">Transmembrane</keyword>
<evidence type="ECO:0000259" key="2">
    <source>
        <dbReference type="Pfam" id="PF00892"/>
    </source>
</evidence>
<dbReference type="AlphaFoldDB" id="A0A1H8AWZ0"/>
<feature type="transmembrane region" description="Helical" evidence="1">
    <location>
        <begin position="138"/>
        <end position="157"/>
    </location>
</feature>
<dbReference type="InterPro" id="IPR000620">
    <property type="entry name" value="EamA_dom"/>
</dbReference>
<feature type="domain" description="EamA" evidence="2">
    <location>
        <begin position="28"/>
        <end position="154"/>
    </location>
</feature>
<keyword evidence="1" id="KW-0472">Membrane</keyword>
<feature type="transmembrane region" description="Helical" evidence="1">
    <location>
        <begin position="201"/>
        <end position="219"/>
    </location>
</feature>
<keyword evidence="1" id="KW-1133">Transmembrane helix</keyword>
<feature type="transmembrane region" description="Helical" evidence="1">
    <location>
        <begin position="239"/>
        <end position="258"/>
    </location>
</feature>
<dbReference type="InterPro" id="IPR037185">
    <property type="entry name" value="EmrE-like"/>
</dbReference>
<evidence type="ECO:0000313" key="3">
    <source>
        <dbReference type="EMBL" id="SEM75063.1"/>
    </source>
</evidence>
<dbReference type="EMBL" id="FOCO01000002">
    <property type="protein sequence ID" value="SEM75063.1"/>
    <property type="molecule type" value="Genomic_DNA"/>
</dbReference>
<dbReference type="SUPFAM" id="SSF103481">
    <property type="entry name" value="Multidrug resistance efflux transporter EmrE"/>
    <property type="match status" value="2"/>
</dbReference>
<reference evidence="3 4" key="1">
    <citation type="submission" date="2016-10" db="EMBL/GenBank/DDBJ databases">
        <authorList>
            <person name="de Groot N.N."/>
        </authorList>
    </citation>
    <scope>NUCLEOTIDE SEQUENCE [LARGE SCALE GENOMIC DNA]</scope>
    <source>
        <strain evidence="3 4">CGMCC 1.10836</strain>
    </source>
</reference>
<feature type="transmembrane region" description="Helical" evidence="1">
    <location>
        <begin position="57"/>
        <end position="75"/>
    </location>
</feature>
<feature type="transmembrane region" description="Helical" evidence="1">
    <location>
        <begin position="290"/>
        <end position="308"/>
    </location>
</feature>
<dbReference type="Gene3D" id="1.10.3730.20">
    <property type="match status" value="1"/>
</dbReference>